<dbReference type="PROSITE" id="PS51384">
    <property type="entry name" value="FAD_FR"/>
    <property type="match status" value="1"/>
</dbReference>
<gene>
    <name evidence="20" type="primary">napA</name>
    <name evidence="20" type="ORF">PAECIP111893_04503</name>
</gene>
<evidence type="ECO:0000256" key="9">
    <source>
        <dbReference type="ARBA" id="ARBA00022643"/>
    </source>
</evidence>
<keyword evidence="11" id="KW-0274">FAD</keyword>
<dbReference type="InterPro" id="IPR017938">
    <property type="entry name" value="Riboflavin_synthase-like_b-brl"/>
</dbReference>
<dbReference type="RefSeq" id="WP_236344980.1">
    <property type="nucleotide sequence ID" value="NZ_CAKMMF010000032.1"/>
</dbReference>
<dbReference type="SUPFAM" id="SSF50692">
    <property type="entry name" value="ADC-like"/>
    <property type="match status" value="1"/>
</dbReference>
<dbReference type="InterPro" id="IPR008254">
    <property type="entry name" value="Flavodoxin/NO_synth"/>
</dbReference>
<keyword evidence="21" id="KW-1185">Reference proteome</keyword>
<dbReference type="NCBIfam" id="NF004859">
    <property type="entry name" value="PRK06214.1"/>
    <property type="match status" value="1"/>
</dbReference>
<proteinExistence type="inferred from homology"/>
<dbReference type="PANTHER" id="PTHR43105:SF9">
    <property type="entry name" value="NADPH-FE(3+) OXIDOREDUCTASE SUBUNIT ALPHA"/>
    <property type="match status" value="1"/>
</dbReference>
<evidence type="ECO:0000256" key="13">
    <source>
        <dbReference type="ARBA" id="ARBA00023002"/>
    </source>
</evidence>
<dbReference type="PROSITE" id="PS00551">
    <property type="entry name" value="MOLYBDOPTERIN_PROK_1"/>
    <property type="match status" value="1"/>
</dbReference>
<dbReference type="Gene3D" id="3.40.228.10">
    <property type="entry name" value="Dimethylsulfoxide Reductase, domain 2"/>
    <property type="match status" value="1"/>
</dbReference>
<dbReference type="Gene3D" id="3.40.50.740">
    <property type="match status" value="1"/>
</dbReference>
<dbReference type="Pfam" id="PF04879">
    <property type="entry name" value="Molybdop_Fe4S4"/>
    <property type="match status" value="1"/>
</dbReference>
<dbReference type="EC" id="1.9.6.1" evidence="20"/>
<dbReference type="PRINTS" id="PR00369">
    <property type="entry name" value="FLAVODOXIN"/>
</dbReference>
<comment type="cofactor">
    <cofactor evidence="4">
        <name>FAD</name>
        <dbReference type="ChEBI" id="CHEBI:57692"/>
    </cofactor>
</comment>
<dbReference type="SUPFAM" id="SSF52343">
    <property type="entry name" value="Ferredoxin reductase-like, C-terminal NADP-linked domain"/>
    <property type="match status" value="1"/>
</dbReference>
<keyword evidence="6" id="KW-0004">4Fe-4S</keyword>
<sequence length="1424" mass="156576">MMTTTKSVKSVCPYCGVGCGIVLEVEANRVVKVTGDKEHPTNFGRLCTKGNTCAQAITESGRMEYAYERPVRRGEPRKVGIDEAIRKTAKQLRAILDEHGPDALSFYVSGQMSLESQYLINKLAKGYVGTNHIESNSRLCMASAGSGYKLSLGADGPPGSYQDMDSSDLFFVIGANMADCHPILFLRVMDRVKAGAKLIVVDPRRNATADKASLYMQIKPGTDLALLNGLLHLLVKNNDIDPSFIAEFTSGWEDMPGFLEDYPPDKVSEITGIPEADIRQAAAWIGSSPEWMSCWTMGLNQSTHGTWHTNAICNLHLATGKICRPGSGPFSLTGQPNAMGGREMGYMGPGLPGQRSVLVESERYFMEDMWKLPRGTLRTTFGTGTVSMFESMKSGDIKACWIICTNPVATVPNRNNVIAGLEAAELIITQDAFLDTETNRYADIMLPGALWSEAEGVMINSERNLTLMQQAVQPPGEALPDWLIIARVACEMGYSEAFTYTSSEDVYREIQQAWNPKTGYDIRGASYELLRETPLQWPCATASQSDRSPIRYLNDGISQTLKVREDGSRPRLVFPTESGKGIFLARPYAPPAELPDMDYPLILNTGRLQHQWHTMTKTGKIAKLNKLNPRPFIEIHPEDGALLGINNEDQVEIRSRRGLAILPAVITDRVRPGNCFAPFHWNDVFGNNLAINAVTNDAIDPISFQPEFKFCAVSLVRAVSPAKEKLADSSQPGAAVSYSASSAESSIQKEEIYMAKVDTLASMLGIEAASAMTLDSHEKMYLTGFITSLRTDELRPVAGVPVLPPTAPLETSKRFWLDGMLAGMFSRTYLPEPEHAPPLATTHSMQATLAPPAPSLQPDAAPSAQTDTSHSLRIMVLWASQTGNAEEAAQNCANKLKAAGHHVQLMNMDSCSMESLASEKLVICMASTFGAGDPPDNGAGFWQSLQADSAPRMPGLRYAVLAFGDSNYDLFCGFGRSLDARFAQLGAQRLIPRIDCDTDFQEQADAWMASLAKELDSAAHADEASASLPIALSTVNQTAQPAAAEESALLRSYSRKQPFPATIIANQRLSKEGSEKETRHYIFNLTNSGLDYEVGDALGVWPTNCPTLVEEILRAVNLDSSELVTVKEQGTLPLAKALARYCDISRITTGILKAVQERINSDRLGTLLKSENSAELKQWLWGRQIVDLLQEFPLSISSNDFVGLLKPMQPRMYSISSSPTRNPDEVHIIVSTVRYAFNGNARNGVCSVFLADRAEKASEVPIFIQKTSHFKLPPNPDTPIIMVGPGTGVGPFRGFLQERQATRATGGNWLFFGEQRAEDDFYFQEELENMQRDGILHRLDTAFSRDQGEKIYVQHRMEEHGAELWSWLQAGAHFYVCGDASRMAKDVDAALKQIIQQHGGKSKLEAEQYVKDMTQAKRYARDVY</sequence>
<dbReference type="GO" id="GO:0050140">
    <property type="term" value="F:nitrate reductase (cytochrome) activity"/>
    <property type="evidence" value="ECO:0007669"/>
    <property type="project" value="UniProtKB-EC"/>
</dbReference>
<evidence type="ECO:0000256" key="5">
    <source>
        <dbReference type="ARBA" id="ARBA00008747"/>
    </source>
</evidence>
<dbReference type="InterPro" id="IPR009010">
    <property type="entry name" value="Asp_de-COase-like_dom_sf"/>
</dbReference>
<dbReference type="PROSITE" id="PS51669">
    <property type="entry name" value="4FE4S_MOW_BIS_MGD"/>
    <property type="match status" value="1"/>
</dbReference>
<evidence type="ECO:0000256" key="1">
    <source>
        <dbReference type="ARBA" id="ARBA00001917"/>
    </source>
</evidence>
<dbReference type="SMART" id="SM00926">
    <property type="entry name" value="Molybdop_Fe4S4"/>
    <property type="match status" value="1"/>
</dbReference>
<evidence type="ECO:0000256" key="2">
    <source>
        <dbReference type="ARBA" id="ARBA00001942"/>
    </source>
</evidence>
<dbReference type="Pfam" id="PF00384">
    <property type="entry name" value="Molybdopterin"/>
    <property type="match status" value="1"/>
</dbReference>
<dbReference type="InterPro" id="IPR006657">
    <property type="entry name" value="MoPterin_dinucl-bd_dom"/>
</dbReference>
<keyword evidence="9" id="KW-0288">FMN</keyword>
<dbReference type="PRINTS" id="PR00371">
    <property type="entry name" value="FPNCR"/>
</dbReference>
<evidence type="ECO:0000259" key="19">
    <source>
        <dbReference type="PROSITE" id="PS51669"/>
    </source>
</evidence>
<dbReference type="InterPro" id="IPR027467">
    <property type="entry name" value="MopterinOxRdtase_cofactor_BS"/>
</dbReference>
<dbReference type="InterPro" id="IPR001433">
    <property type="entry name" value="OxRdtase_FAD/NAD-bd"/>
</dbReference>
<dbReference type="Gene3D" id="1.20.990.10">
    <property type="entry name" value="NADPH-cytochrome p450 Reductase, Chain A, domain 3"/>
    <property type="match status" value="1"/>
</dbReference>
<dbReference type="InterPro" id="IPR039261">
    <property type="entry name" value="FNR_nucleotide-bd"/>
</dbReference>
<evidence type="ECO:0000256" key="12">
    <source>
        <dbReference type="ARBA" id="ARBA00022857"/>
    </source>
</evidence>
<evidence type="ECO:0000256" key="15">
    <source>
        <dbReference type="ARBA" id="ARBA00023014"/>
    </source>
</evidence>
<dbReference type="InterPro" id="IPR001094">
    <property type="entry name" value="Flavdoxin-like"/>
</dbReference>
<dbReference type="Pfam" id="PF00258">
    <property type="entry name" value="Flavodoxin_1"/>
    <property type="match status" value="1"/>
</dbReference>
<evidence type="ECO:0000256" key="16">
    <source>
        <dbReference type="ARBA" id="ARBA00023063"/>
    </source>
</evidence>
<dbReference type="Pfam" id="PF01568">
    <property type="entry name" value="Molydop_binding"/>
    <property type="match status" value="1"/>
</dbReference>
<feature type="domain" description="4Fe-4S Mo/W bis-MGD-type" evidence="19">
    <location>
        <begin position="5"/>
        <end position="61"/>
    </location>
</feature>
<accession>A0ABM9CN21</accession>
<dbReference type="InterPro" id="IPR001709">
    <property type="entry name" value="Flavoprot_Pyr_Nucl_cyt_Rdtase"/>
</dbReference>
<evidence type="ECO:0000313" key="21">
    <source>
        <dbReference type="Proteomes" id="UP000838686"/>
    </source>
</evidence>
<keyword evidence="14" id="KW-0408">Iron</keyword>
<dbReference type="InterPro" id="IPR050123">
    <property type="entry name" value="Prok_molybdopt-oxidoreductase"/>
</dbReference>
<keyword evidence="16" id="KW-0534">Nitrate assimilation</keyword>
<dbReference type="InterPro" id="IPR006656">
    <property type="entry name" value="Mopterin_OxRdtase"/>
</dbReference>
<feature type="domain" description="FAD-binding FR-type" evidence="18">
    <location>
        <begin position="1056"/>
        <end position="1273"/>
    </location>
</feature>
<evidence type="ECO:0000259" key="18">
    <source>
        <dbReference type="PROSITE" id="PS51384"/>
    </source>
</evidence>
<keyword evidence="10" id="KW-0479">Metal-binding</keyword>
<keyword evidence="15" id="KW-0411">Iron-sulfur</keyword>
<dbReference type="InterPro" id="IPR023173">
    <property type="entry name" value="NADPH_Cyt_P450_Rdtase_alpha"/>
</dbReference>
<dbReference type="InterPro" id="IPR003097">
    <property type="entry name" value="CysJ-like_FAD-binding"/>
</dbReference>
<comment type="cofactor">
    <cofactor evidence="2">
        <name>Mo-bis(molybdopterin guanine dinucleotide)</name>
        <dbReference type="ChEBI" id="CHEBI:60539"/>
    </cofactor>
</comment>
<comment type="cofactor">
    <cofactor evidence="1">
        <name>FMN</name>
        <dbReference type="ChEBI" id="CHEBI:58210"/>
    </cofactor>
</comment>
<evidence type="ECO:0000256" key="10">
    <source>
        <dbReference type="ARBA" id="ARBA00022723"/>
    </source>
</evidence>
<dbReference type="Gene3D" id="3.40.50.360">
    <property type="match status" value="1"/>
</dbReference>
<dbReference type="PROSITE" id="PS50902">
    <property type="entry name" value="FLAVODOXIN_LIKE"/>
    <property type="match status" value="1"/>
</dbReference>
<keyword evidence="12" id="KW-0521">NADP</keyword>
<evidence type="ECO:0000256" key="8">
    <source>
        <dbReference type="ARBA" id="ARBA00022630"/>
    </source>
</evidence>
<evidence type="ECO:0000256" key="4">
    <source>
        <dbReference type="ARBA" id="ARBA00001974"/>
    </source>
</evidence>
<dbReference type="SUPFAM" id="SSF52218">
    <property type="entry name" value="Flavoproteins"/>
    <property type="match status" value="1"/>
</dbReference>
<feature type="domain" description="Flavodoxin-like" evidence="17">
    <location>
        <begin position="874"/>
        <end position="1012"/>
    </location>
</feature>
<dbReference type="Gene3D" id="2.40.40.20">
    <property type="match status" value="1"/>
</dbReference>
<evidence type="ECO:0000256" key="3">
    <source>
        <dbReference type="ARBA" id="ARBA00001966"/>
    </source>
</evidence>
<dbReference type="Pfam" id="PF00667">
    <property type="entry name" value="FAD_binding_1"/>
    <property type="match status" value="1"/>
</dbReference>
<evidence type="ECO:0000259" key="17">
    <source>
        <dbReference type="PROSITE" id="PS50902"/>
    </source>
</evidence>
<dbReference type="InterPro" id="IPR017927">
    <property type="entry name" value="FAD-bd_FR_type"/>
</dbReference>
<dbReference type="SUPFAM" id="SSF53706">
    <property type="entry name" value="Formate dehydrogenase/DMSO reductase, domains 1-3"/>
    <property type="match status" value="1"/>
</dbReference>
<name>A0ABM9CN21_9BACL</name>
<dbReference type="SUPFAM" id="SSF63380">
    <property type="entry name" value="Riboflavin synthase domain-like"/>
    <property type="match status" value="1"/>
</dbReference>
<evidence type="ECO:0000256" key="14">
    <source>
        <dbReference type="ARBA" id="ARBA00023004"/>
    </source>
</evidence>
<keyword evidence="8" id="KW-0285">Flavoprotein</keyword>
<dbReference type="InterPro" id="IPR029039">
    <property type="entry name" value="Flavoprotein-like_sf"/>
</dbReference>
<reference evidence="20" key="1">
    <citation type="submission" date="2022-01" db="EMBL/GenBank/DDBJ databases">
        <authorList>
            <person name="Criscuolo A."/>
        </authorList>
    </citation>
    <scope>NUCLEOTIDE SEQUENCE</scope>
    <source>
        <strain evidence="20">CIP111893</strain>
    </source>
</reference>
<dbReference type="EMBL" id="CAKMMF010000032">
    <property type="protein sequence ID" value="CAH1219146.1"/>
    <property type="molecule type" value="Genomic_DNA"/>
</dbReference>
<evidence type="ECO:0000256" key="11">
    <source>
        <dbReference type="ARBA" id="ARBA00022827"/>
    </source>
</evidence>
<keyword evidence="7" id="KW-0500">Molybdenum</keyword>
<comment type="cofactor">
    <cofactor evidence="3">
        <name>[4Fe-4S] cluster</name>
        <dbReference type="ChEBI" id="CHEBI:49883"/>
    </cofactor>
</comment>
<dbReference type="InterPro" id="IPR041957">
    <property type="entry name" value="CT_Nitrate-R-NapA-like"/>
</dbReference>
<dbReference type="Gene3D" id="3.40.50.80">
    <property type="entry name" value="Nucleotide-binding domain of ferredoxin-NADP reductase (FNR) module"/>
    <property type="match status" value="1"/>
</dbReference>
<comment type="similarity">
    <text evidence="5">Belongs to the prokaryotic molybdopterin-containing oxidoreductase family. NasA/NapA/NarB subfamily.</text>
</comment>
<keyword evidence="13 20" id="KW-0560">Oxidoreductase</keyword>
<evidence type="ECO:0000313" key="20">
    <source>
        <dbReference type="EMBL" id="CAH1219146.1"/>
    </source>
</evidence>
<evidence type="ECO:0000256" key="7">
    <source>
        <dbReference type="ARBA" id="ARBA00022505"/>
    </source>
</evidence>
<evidence type="ECO:0000256" key="6">
    <source>
        <dbReference type="ARBA" id="ARBA00022485"/>
    </source>
</evidence>
<protein>
    <submittedName>
        <fullName evidence="20">Periplasmic nitrate reductase</fullName>
        <ecNumber evidence="20">1.9.6.1</ecNumber>
    </submittedName>
</protein>
<dbReference type="Gene3D" id="2.20.25.90">
    <property type="entry name" value="ADC-like domains"/>
    <property type="match status" value="1"/>
</dbReference>
<organism evidence="20 21">
    <name type="scientific">Paenibacillus plantiphilus</name>
    <dbReference type="NCBI Taxonomy" id="2905650"/>
    <lineage>
        <taxon>Bacteria</taxon>
        <taxon>Bacillati</taxon>
        <taxon>Bacillota</taxon>
        <taxon>Bacilli</taxon>
        <taxon>Bacillales</taxon>
        <taxon>Paenibacillaceae</taxon>
        <taxon>Paenibacillus</taxon>
    </lineage>
</organism>
<dbReference type="InterPro" id="IPR006963">
    <property type="entry name" value="Mopterin_OxRdtase_4Fe-4S_dom"/>
</dbReference>
<dbReference type="Gene3D" id="2.40.30.10">
    <property type="entry name" value="Translation factors"/>
    <property type="match status" value="1"/>
</dbReference>
<dbReference type="CDD" id="cd02791">
    <property type="entry name" value="MopB_CT_Nitrate-R-NapA-like"/>
    <property type="match status" value="1"/>
</dbReference>
<dbReference type="Proteomes" id="UP000838686">
    <property type="component" value="Unassembled WGS sequence"/>
</dbReference>
<dbReference type="PANTHER" id="PTHR43105">
    <property type="entry name" value="RESPIRATORY NITRATE REDUCTASE"/>
    <property type="match status" value="1"/>
</dbReference>
<dbReference type="Pfam" id="PF00175">
    <property type="entry name" value="NAD_binding_1"/>
    <property type="match status" value="1"/>
</dbReference>
<dbReference type="CDD" id="cd02754">
    <property type="entry name" value="MopB_Nitrate-R-NapA-like"/>
    <property type="match status" value="1"/>
</dbReference>
<dbReference type="CDD" id="cd06199">
    <property type="entry name" value="SiR"/>
    <property type="match status" value="1"/>
</dbReference>
<comment type="caution">
    <text evidence="20">The sequence shown here is derived from an EMBL/GenBank/DDBJ whole genome shotgun (WGS) entry which is preliminary data.</text>
</comment>